<dbReference type="HOGENOM" id="CLU_3075685_0_0_9"/>
<organism evidence="2 3">
    <name type="scientific">Acidaminococcus intestini (strain RyC-MR95)</name>
    <dbReference type="NCBI Taxonomy" id="568816"/>
    <lineage>
        <taxon>Bacteria</taxon>
        <taxon>Bacillati</taxon>
        <taxon>Bacillota</taxon>
        <taxon>Negativicutes</taxon>
        <taxon>Acidaminococcales</taxon>
        <taxon>Acidaminococcaceae</taxon>
        <taxon>Acidaminococcus</taxon>
    </lineage>
</organism>
<dbReference type="KEGG" id="ain:Acin_0809"/>
<protein>
    <recommendedName>
        <fullName evidence="4">Secreted protein</fullName>
    </recommendedName>
</protein>
<dbReference type="PATRIC" id="fig|568816.4.peg.783"/>
<evidence type="ECO:0000313" key="3">
    <source>
        <dbReference type="Proteomes" id="UP000007093"/>
    </source>
</evidence>
<reference evidence="2 3" key="1">
    <citation type="journal article" date="2011" name="J. Bacteriol.">
        <title>Complete genome sequence of Acidaminococcus intestini RYC-MR95, a Gram-negative bacterium from the phylum Firmicutes.</title>
        <authorList>
            <person name="D'Auria G."/>
            <person name="Galan J.C."/>
            <person name="Rodriguez-Alcayna M."/>
            <person name="Moya A."/>
            <person name="Baquero F."/>
            <person name="Latorre A."/>
        </authorList>
    </citation>
    <scope>NUCLEOTIDE SEQUENCE [LARGE SCALE GENOMIC DNA]</scope>
    <source>
        <strain evidence="2 3">RyC-MR95</strain>
    </source>
</reference>
<sequence>MGKNKQNQVYAGVLLALFMGITTNAFAGGEPLSTYDLGETVVTATKTKLECP</sequence>
<gene>
    <name evidence="2" type="ordered locus">Acin_0809</name>
</gene>
<dbReference type="RefSeq" id="WP_014128315.1">
    <property type="nucleotide sequence ID" value="NC_016077.1"/>
</dbReference>
<dbReference type="InParanoid" id="G4Q559"/>
<keyword evidence="1" id="KW-0732">Signal</keyword>
<evidence type="ECO:0008006" key="4">
    <source>
        <dbReference type="Google" id="ProtNLM"/>
    </source>
</evidence>
<feature type="chain" id="PRO_5039287829" description="Secreted protein" evidence="1">
    <location>
        <begin position="28"/>
        <end position="52"/>
    </location>
</feature>
<proteinExistence type="predicted"/>
<dbReference type="EMBL" id="CP003058">
    <property type="protein sequence ID" value="AEQ22041.1"/>
    <property type="molecule type" value="Genomic_DNA"/>
</dbReference>
<dbReference type="STRING" id="568816.Acin_0809"/>
<name>G4Q559_ACIIR</name>
<feature type="signal peptide" evidence="1">
    <location>
        <begin position="1"/>
        <end position="27"/>
    </location>
</feature>
<accession>G4Q559</accession>
<dbReference type="GeneID" id="92878938"/>
<dbReference type="Proteomes" id="UP000007093">
    <property type="component" value="Chromosome"/>
</dbReference>
<keyword evidence="3" id="KW-1185">Reference proteome</keyword>
<evidence type="ECO:0000256" key="1">
    <source>
        <dbReference type="SAM" id="SignalP"/>
    </source>
</evidence>
<evidence type="ECO:0000313" key="2">
    <source>
        <dbReference type="EMBL" id="AEQ22041.1"/>
    </source>
</evidence>
<dbReference type="AlphaFoldDB" id="G4Q559"/>